<feature type="domain" description="Xylose isomerase-like TIM barrel" evidence="1">
    <location>
        <begin position="24"/>
        <end position="235"/>
    </location>
</feature>
<keyword evidence="3" id="KW-1185">Reference proteome</keyword>
<dbReference type="InterPro" id="IPR013022">
    <property type="entry name" value="Xyl_isomerase-like_TIM-brl"/>
</dbReference>
<dbReference type="Proteomes" id="UP000631694">
    <property type="component" value="Unassembled WGS sequence"/>
</dbReference>
<accession>A0A931HZB4</accession>
<dbReference type="Pfam" id="PF01261">
    <property type="entry name" value="AP_endonuc_2"/>
    <property type="match status" value="1"/>
</dbReference>
<dbReference type="InterPro" id="IPR036237">
    <property type="entry name" value="Xyl_isomerase-like_sf"/>
</dbReference>
<evidence type="ECO:0000313" key="2">
    <source>
        <dbReference type="EMBL" id="MBH0236459.1"/>
    </source>
</evidence>
<keyword evidence="2" id="KW-0413">Isomerase</keyword>
<dbReference type="EMBL" id="JADZLT010000037">
    <property type="protein sequence ID" value="MBH0236459.1"/>
    <property type="molecule type" value="Genomic_DNA"/>
</dbReference>
<protein>
    <submittedName>
        <fullName evidence="2">Sugar phosphate isomerase/epimerase</fullName>
    </submittedName>
</protein>
<dbReference type="PANTHER" id="PTHR12110">
    <property type="entry name" value="HYDROXYPYRUVATE ISOMERASE"/>
    <property type="match status" value="1"/>
</dbReference>
<organism evidence="2 3">
    <name type="scientific">Methylobrevis albus</name>
    <dbReference type="NCBI Taxonomy" id="2793297"/>
    <lineage>
        <taxon>Bacteria</taxon>
        <taxon>Pseudomonadati</taxon>
        <taxon>Pseudomonadota</taxon>
        <taxon>Alphaproteobacteria</taxon>
        <taxon>Hyphomicrobiales</taxon>
        <taxon>Pleomorphomonadaceae</taxon>
        <taxon>Methylobrevis</taxon>
    </lineage>
</organism>
<dbReference type="SUPFAM" id="SSF51658">
    <property type="entry name" value="Xylose isomerase-like"/>
    <property type="match status" value="1"/>
</dbReference>
<proteinExistence type="predicted"/>
<dbReference type="Gene3D" id="3.20.20.150">
    <property type="entry name" value="Divalent-metal-dependent TIM barrel enzymes"/>
    <property type="match status" value="1"/>
</dbReference>
<reference evidence="2" key="1">
    <citation type="submission" date="2020-12" db="EMBL/GenBank/DDBJ databases">
        <title>Methylobrevis albus sp. nov., isolated from fresh water lack sediment.</title>
        <authorList>
            <person name="Zou Q."/>
        </authorList>
    </citation>
    <scope>NUCLEOTIDE SEQUENCE</scope>
    <source>
        <strain evidence="2">L22</strain>
    </source>
</reference>
<comment type="caution">
    <text evidence="2">The sequence shown here is derived from an EMBL/GenBank/DDBJ whole genome shotgun (WGS) entry which is preliminary data.</text>
</comment>
<dbReference type="PANTHER" id="PTHR12110:SF21">
    <property type="entry name" value="XYLOSE ISOMERASE-LIKE TIM BARREL DOMAIN-CONTAINING PROTEIN"/>
    <property type="match status" value="1"/>
</dbReference>
<gene>
    <name evidence="2" type="ORF">I5731_01365</name>
</gene>
<sequence>MRTFLCTITFRHHLVSIDELAVFARTNGFDGLELWGAHARNLGQRGRGVADRLDGLGLAVPMISDYLPLGGDAADLEAATLDLCRLAAIWRAGRIRTFAGDRASAATTLPERRRITERLRSVCRIAGDHGVQLLVETHPDTLADCGASIRALLADVDHPALKLNFDTLHVWEGGDDPAELHAALRPHIAHYHLKNVRARADLGVFAAANVYAASGRRDGMVPLFEGAFDYPRFLASTLPADADVSLEWFGGQCFAVLKADRQRLTAFGARPVEHARSA</sequence>
<dbReference type="AlphaFoldDB" id="A0A931HZB4"/>
<dbReference type="GO" id="GO:0016853">
    <property type="term" value="F:isomerase activity"/>
    <property type="evidence" value="ECO:0007669"/>
    <property type="project" value="UniProtKB-KW"/>
</dbReference>
<name>A0A931HZB4_9HYPH</name>
<dbReference type="RefSeq" id="WP_197309563.1">
    <property type="nucleotide sequence ID" value="NZ_JADZLT010000037.1"/>
</dbReference>
<evidence type="ECO:0000259" key="1">
    <source>
        <dbReference type="Pfam" id="PF01261"/>
    </source>
</evidence>
<dbReference type="InterPro" id="IPR050312">
    <property type="entry name" value="IolE/XylAMocC-like"/>
</dbReference>
<evidence type="ECO:0000313" key="3">
    <source>
        <dbReference type="Proteomes" id="UP000631694"/>
    </source>
</evidence>